<dbReference type="InterPro" id="IPR019775">
    <property type="entry name" value="WD40_repeat_CS"/>
</dbReference>
<feature type="repeat" description="WD" evidence="3">
    <location>
        <begin position="1247"/>
        <end position="1281"/>
    </location>
</feature>
<evidence type="ECO:0000259" key="6">
    <source>
        <dbReference type="Pfam" id="PF20703"/>
    </source>
</evidence>
<dbReference type="PROSITE" id="PS50082">
    <property type="entry name" value="WD_REPEATS_2"/>
    <property type="match status" value="11"/>
</dbReference>
<dbReference type="InterPro" id="IPR050349">
    <property type="entry name" value="WD_LIS1/nudF_dynein_reg"/>
</dbReference>
<evidence type="ECO:0000256" key="1">
    <source>
        <dbReference type="ARBA" id="ARBA00022574"/>
    </source>
</evidence>
<feature type="repeat" description="WD" evidence="3">
    <location>
        <begin position="1370"/>
        <end position="1411"/>
    </location>
</feature>
<feature type="repeat" description="WD" evidence="3">
    <location>
        <begin position="1452"/>
        <end position="1493"/>
    </location>
</feature>
<keyword evidence="1 3" id="KW-0853">WD repeat</keyword>
<dbReference type="InterPro" id="IPR049052">
    <property type="entry name" value="nSTAND1"/>
</dbReference>
<dbReference type="Pfam" id="PF20703">
    <property type="entry name" value="nSTAND1"/>
    <property type="match status" value="1"/>
</dbReference>
<dbReference type="PANTHER" id="PTHR44129">
    <property type="entry name" value="WD REPEAT-CONTAINING PROTEIN POP1"/>
    <property type="match status" value="1"/>
</dbReference>
<keyword evidence="2" id="KW-0677">Repeat</keyword>
<dbReference type="KEGG" id="rsin:B6N60_03972"/>
<feature type="repeat" description="WD" evidence="3">
    <location>
        <begin position="1531"/>
        <end position="1565"/>
    </location>
</feature>
<dbReference type="SMART" id="SM00320">
    <property type="entry name" value="WD40"/>
    <property type="match status" value="12"/>
</dbReference>
<evidence type="ECO:0000256" key="3">
    <source>
        <dbReference type="PROSITE-ProRule" id="PRU00221"/>
    </source>
</evidence>
<proteinExistence type="predicted"/>
<feature type="repeat" description="WD" evidence="3">
    <location>
        <begin position="1411"/>
        <end position="1445"/>
    </location>
</feature>
<dbReference type="PROSITE" id="PS50294">
    <property type="entry name" value="WD_REPEATS_REGION"/>
    <property type="match status" value="10"/>
</dbReference>
<feature type="repeat" description="WD" evidence="3">
    <location>
        <begin position="1288"/>
        <end position="1329"/>
    </location>
</feature>
<feature type="region of interest" description="Disordered" evidence="5">
    <location>
        <begin position="982"/>
        <end position="1007"/>
    </location>
</feature>
<protein>
    <recommendedName>
        <fullName evidence="6">Novel STAND NTPase 1 domain-containing protein</fullName>
    </recommendedName>
</protein>
<dbReference type="Proteomes" id="UP000683511">
    <property type="component" value="Chromosome"/>
</dbReference>
<sequence length="1682" mass="190824">MSHQYQPEDVDIENEGNLQILNRAITLSQGDFSLILLRCNYSFIREQIVQKLQARETTDIITINLPPHIKTLYTNIAEQFLNHQPSALMVLGLESVENIDIVLTAANQVREQFRNNFQFPLLLWVNDEILKKLIRLAPDLKNWATTIEFTSPNNQLLDFIQQETDRIFAGNITNLVPAYFCQELESAKQDLQQRGEVLNPAVNASLEYVFGYRDYLDDNLDSALEHYQHSLAFWQESNNLERQGTLLVNISLIYYRKASISQVDSQNSWSEARNYFQQSLEIFKYTENQDSLSQYITLLCEVYLKLESWYELEKLVNESLKIHQQQNNYRLFLSKDYSFLAELALHRANFQEAKKYVETALYILDDAVKILSQENKSELTLPNPLPLGDGTRDNDDKTSLIKGERSLHISQNEEAYYQFLLAKAYHGLEDISASIEQLEIAKNNYDIQYNPHLYIEILDKLNQVYFQQGEYLKAFTTKKEKLQLEQQYGLRAFVGASYINPQRQAINSTRLEPDNTVKIAPEIYASGREIDVRRLCTRISGTQDKLTVIHGQSGVGKSSILQGGLIPALQQQPIEARNALPILLRAYTDWVGILGRALAQKITSLDANFLKSPDAIIKELRKNAERNLLTVLIFDQFEEFFFVYQDQGQRKQFYNFLRICFNIPFVKIVFSLREDYLHYLLEFERLFDVTVINNNILDKSIRYYLGNFSLADTKAVIKTLTEKTRFYLQAELIDELVKDLAGDIGEVRPIELQIVGSQLQTEQIKTLEKYQAFGNKEKLVEKFLEDAIKNCGTENEQIARLVLYLLTDENGTRPLKTRAELAEQLVAESKILDLILQIFVASGLVLLLPESPADRYQLVHDYLVEFIRQQQGNELLEELVETKKQLKDAEEARQILSDAKQKAEHQIQKANFRSAWTLGVTGLFSVLVIMLAAYAGQQLKTVESEVRNLLNSKNHAEQKLKSLNQEQILTQNKLSELQTKAQELENKKNSAESKAKTADYKQKASTKKLQHTQSQLQNIQRQADKLAQENKQAQERIKQAITKADIAEEKSQQAEAKQREAISQAKKAEEIRKEAQAALTTAYRAKKKAETEQQEALQGKNLERAGVNSLRQFEYEALPSLISAIKNGKEIKNIVKDGRPLEKYPAFSPIYALNTIVDNIKERNQLVHQDTVLSVSFSPYGKTIATASDDKTARLWDLQGQLLREFKGHQGWVHSVSFSPDGKTIATASADKTARLWNLQGQLIQEFKGHQDSVNSVSFSPDGKTIATASDDKTARLWNLQGQLLQEFKGHQSYVRSVSFSSDSKTIATASLDKTARLWDLQGQQIQELKGHQGLVWSVSFSPDGKTIATASSDGTVRLWDLQGQLLREFKGHQGLVWSVSFSPDGQTIATASLDKTARLWDLQGQQIQELKGHQGAVLSVSFSPDGRRIATASLDKTARLWNLQGQIIQEFKGRYYPIFGVNFSPEGKTIATASFGKTARLWNLQGQELIWYESEVNSVSFSPDGKTIVTASLDKKAHTVRLQGQIIQEFQGHQGGVNSVSFSPDGKTIATASDDKTARLWNLQGQLLHEFIGHQGGVNSVSFSPDGKTIVTTSDDKTARLWNLQGQLLHEFIGHQDSVNSVSFSPDGQTIATASWDNTARLWPVRDLDRALKDGCAWLQDYLQNPNVGLSEEDKKLCDDI</sequence>
<evidence type="ECO:0000256" key="2">
    <source>
        <dbReference type="ARBA" id="ARBA00022737"/>
    </source>
</evidence>
<keyword evidence="4" id="KW-0175">Coiled coil</keyword>
<feature type="repeat" description="WD" evidence="3">
    <location>
        <begin position="1572"/>
        <end position="1606"/>
    </location>
</feature>
<gene>
    <name evidence="7" type="ORF">B6N60_03972</name>
</gene>
<accession>A0A975Y6G6</accession>
<dbReference type="RefSeq" id="WP_217312814.1">
    <property type="nucleotide sequence ID" value="NZ_CP021056.1"/>
</dbReference>
<dbReference type="Pfam" id="PF00400">
    <property type="entry name" value="WD40"/>
    <property type="match status" value="12"/>
</dbReference>
<feature type="repeat" description="WD" evidence="3">
    <location>
        <begin position="1165"/>
        <end position="1199"/>
    </location>
</feature>
<evidence type="ECO:0000313" key="7">
    <source>
        <dbReference type="EMBL" id="QXE25258.1"/>
    </source>
</evidence>
<keyword evidence="8" id="KW-1185">Reference proteome</keyword>
<feature type="repeat" description="WD" evidence="3">
    <location>
        <begin position="1206"/>
        <end position="1240"/>
    </location>
</feature>
<name>A0A975Y6G6_9NOST</name>
<dbReference type="InterPro" id="IPR001680">
    <property type="entry name" value="WD40_rpt"/>
</dbReference>
<reference evidence="7" key="1">
    <citation type="submission" date="2017-04" db="EMBL/GenBank/DDBJ databases">
        <title>Genome deletions in a multicellular cyanobacterial endosymbiont for morphological adaptation in marine diatoms.</title>
        <authorList>
            <person name="Wang Y."/>
            <person name="Gao H."/>
            <person name="Li R."/>
            <person name="Xu X."/>
        </authorList>
    </citation>
    <scope>NUCLEOTIDE SEQUENCE</scope>
    <source>
        <strain evidence="7">FACHB 800</strain>
    </source>
</reference>
<evidence type="ECO:0000313" key="8">
    <source>
        <dbReference type="Proteomes" id="UP000683511"/>
    </source>
</evidence>
<feature type="domain" description="Novel STAND NTPase 1" evidence="6">
    <location>
        <begin position="527"/>
        <end position="865"/>
    </location>
</feature>
<dbReference type="CDD" id="cd00200">
    <property type="entry name" value="WD40"/>
    <property type="match status" value="2"/>
</dbReference>
<organism evidence="7 8">
    <name type="scientific">Richelia sinica FACHB-800</name>
    <dbReference type="NCBI Taxonomy" id="1357546"/>
    <lineage>
        <taxon>Bacteria</taxon>
        <taxon>Bacillati</taxon>
        <taxon>Cyanobacteriota</taxon>
        <taxon>Cyanophyceae</taxon>
        <taxon>Nostocales</taxon>
        <taxon>Nostocaceae</taxon>
        <taxon>Richelia</taxon>
    </lineage>
</organism>
<dbReference type="EMBL" id="CP021056">
    <property type="protein sequence ID" value="QXE25258.1"/>
    <property type="molecule type" value="Genomic_DNA"/>
</dbReference>
<evidence type="ECO:0000256" key="5">
    <source>
        <dbReference type="SAM" id="MobiDB-lite"/>
    </source>
</evidence>
<feature type="compositionally biased region" description="Basic and acidic residues" evidence="5">
    <location>
        <begin position="982"/>
        <end position="1002"/>
    </location>
</feature>
<dbReference type="PROSITE" id="PS00678">
    <property type="entry name" value="WD_REPEATS_1"/>
    <property type="match status" value="9"/>
</dbReference>
<feature type="repeat" description="WD" evidence="3">
    <location>
        <begin position="1613"/>
        <end position="1654"/>
    </location>
</feature>
<feature type="repeat" description="WD" evidence="3">
    <location>
        <begin position="1329"/>
        <end position="1363"/>
    </location>
</feature>
<feature type="coiled-coil region" evidence="4">
    <location>
        <begin position="872"/>
        <end position="909"/>
    </location>
</feature>
<evidence type="ECO:0000256" key="4">
    <source>
        <dbReference type="SAM" id="Coils"/>
    </source>
</evidence>